<sequence>MYLYNLTLQRASGVVHAVHGSFAGTKQQEIAVAKGKVLELLRRLHLWPLRPRIVILEYLPQKNVFDKVHQETFGKSGCRRIVPGQFLATDPKGRAVMINLALRSRADWYRSGNLRNPMFACLEMDYEEADTDPTGEAAQLTQQTLTFYELDLGLNHVVRKYSEPLEEHANFLITVPGGTEGPSGVLICSENYVTYKNFGDQPDIRCPIPRRRNDLDDPERGMIFVCSATHKTKSMFFFLVQTEQGDVFKLTLEIEDDMVTEIKLKYFDTVPVAANLCVLKTGFLFVGSEFGNHYLYQIAHLGDDDDEPEFSSSMPLGEGETFWFSPRPLKNLVLVDELESLSPIMHCQIADVANEDTPQVLVACGRGPRSTLRVLRHGLEVSEMAVSELPGSPNAVWTVKRRADEEFDSYIVVSFINATLVLSIGETVEEITDSGFLGTTPTLSCAQIGDDALVQIYPDGIRHIRADKRVNEWRTPGKKHISKCAINHRQVVIALTGGEIVYFEMDISGQLNEYTDRKDMNCDVICMGLGEVPAGEQRSRFLAVGLSDNTVRIISLDPSECLSPLSMQALPATPESLCIVEMGSKSESKSSGRLYLNVGLQNGVHLRTVLDEVTGDLSDTRTRYLGTRPIKLFRVQMQGSEALLAMSSRSWLCYYHQNRFHLTPLSYEMLEYASGFSSEQCPEGIVAISANTLRILALEKLGAVFNQQSIPLEYTPRKFVIHPESGYLIAIETDHNAYTQKNKRVRRQEMAEEMVEAAGDDEQEQAAEMAAAFLSEDLPESIFGAPKPGLGQWASIIRVLDPISGQTLHKIELDQNEAAYSIALCRFIGQGDLPFILVGIAKDLHLNPRECSGGTVHTYRLLDEGKRLELMHITAVEEVPHAICPFQGRVVIGVGKLLRIYDLGKKKLLRKCENKNMNNMIVTISAMGSRLYVGDIQESFYFVRYKRSENQLIVFADDSIPRWVTAMCVLDYDTLVGADKFGNIVVIRLPQGINDEVDDDPTGIKSLWDRGWLGGASQKTDILCNFHIGEIILSMQRATLIPGLSEALVYTTISGTIGVLVPFTSHEDQDFFTHLEMHMRSENPPLCGRDHLSFRSNGMTLGDRIVASIALRQALISDDVPYS</sequence>
<dbReference type="GO" id="GO:0005634">
    <property type="term" value="C:nucleus"/>
    <property type="evidence" value="ECO:0007669"/>
    <property type="project" value="UniProtKB-SubCell"/>
</dbReference>
<dbReference type="Pfam" id="PF03178">
    <property type="entry name" value="CPSF_A"/>
    <property type="match status" value="1"/>
</dbReference>
<dbReference type="EMBL" id="CAJPVJ010000958">
    <property type="protein sequence ID" value="CAG2163766.1"/>
    <property type="molecule type" value="Genomic_DNA"/>
</dbReference>
<dbReference type="Proteomes" id="UP000728032">
    <property type="component" value="Unassembled WGS sequence"/>
</dbReference>
<dbReference type="PANTHER" id="PTHR10644">
    <property type="entry name" value="DNA REPAIR/RNA PROCESSING CPSF FAMILY"/>
    <property type="match status" value="1"/>
</dbReference>
<evidence type="ECO:0000259" key="4">
    <source>
        <dbReference type="Pfam" id="PF10433"/>
    </source>
</evidence>
<protein>
    <recommendedName>
        <fullName evidence="8">Splicing factor 3B subunit 3</fullName>
    </recommendedName>
</protein>
<organism evidence="6">
    <name type="scientific">Oppiella nova</name>
    <dbReference type="NCBI Taxonomy" id="334625"/>
    <lineage>
        <taxon>Eukaryota</taxon>
        <taxon>Metazoa</taxon>
        <taxon>Ecdysozoa</taxon>
        <taxon>Arthropoda</taxon>
        <taxon>Chelicerata</taxon>
        <taxon>Arachnida</taxon>
        <taxon>Acari</taxon>
        <taxon>Acariformes</taxon>
        <taxon>Sarcoptiformes</taxon>
        <taxon>Oribatida</taxon>
        <taxon>Brachypylina</taxon>
        <taxon>Oppioidea</taxon>
        <taxon>Oppiidae</taxon>
        <taxon>Oppiella</taxon>
    </lineage>
</organism>
<dbReference type="Pfam" id="PF23726">
    <property type="entry name" value="Beta-prop_RSE1_2nd"/>
    <property type="match status" value="1"/>
</dbReference>
<dbReference type="GO" id="GO:0003676">
    <property type="term" value="F:nucleic acid binding"/>
    <property type="evidence" value="ECO:0007669"/>
    <property type="project" value="InterPro"/>
</dbReference>
<dbReference type="SUPFAM" id="SSF50978">
    <property type="entry name" value="WD40 repeat-like"/>
    <property type="match status" value="1"/>
</dbReference>
<feature type="domain" description="RSE1/DDB1/CPSF1 second beta-propeller" evidence="5">
    <location>
        <begin position="382"/>
        <end position="697"/>
    </location>
</feature>
<dbReference type="Gene3D" id="2.130.10.10">
    <property type="entry name" value="YVTN repeat-like/Quinoprotein amine dehydrogenase"/>
    <property type="match status" value="3"/>
</dbReference>
<dbReference type="InterPro" id="IPR015943">
    <property type="entry name" value="WD40/YVTN_repeat-like_dom_sf"/>
</dbReference>
<dbReference type="AlphaFoldDB" id="A0A7R9LHZ3"/>
<dbReference type="InterPro" id="IPR050358">
    <property type="entry name" value="RSE1/DDB1/CFT1"/>
</dbReference>
<dbReference type="InterPro" id="IPR004871">
    <property type="entry name" value="RSE1/DDB1/CPSF1_C"/>
</dbReference>
<evidence type="ECO:0000259" key="3">
    <source>
        <dbReference type="Pfam" id="PF03178"/>
    </source>
</evidence>
<reference evidence="6" key="1">
    <citation type="submission" date="2020-11" db="EMBL/GenBank/DDBJ databases">
        <authorList>
            <person name="Tran Van P."/>
        </authorList>
    </citation>
    <scope>NUCLEOTIDE SEQUENCE</scope>
</reference>
<comment type="subcellular location">
    <subcellularLocation>
        <location evidence="1">Nucleus</location>
    </subcellularLocation>
</comment>
<keyword evidence="7" id="KW-1185">Reference proteome</keyword>
<dbReference type="InterPro" id="IPR058543">
    <property type="entry name" value="Beta-prop_RSE1/DDB1/CPSF1_2nd"/>
</dbReference>
<gene>
    <name evidence="6" type="ORF">ONB1V03_LOCUS3331</name>
</gene>
<dbReference type="FunFam" id="2.130.10.10:FF:000041">
    <property type="entry name" value="Splicing factor 3b subunit 3"/>
    <property type="match status" value="1"/>
</dbReference>
<dbReference type="InterPro" id="IPR036322">
    <property type="entry name" value="WD40_repeat_dom_sf"/>
</dbReference>
<evidence type="ECO:0000313" key="7">
    <source>
        <dbReference type="Proteomes" id="UP000728032"/>
    </source>
</evidence>
<dbReference type="InterPro" id="IPR018846">
    <property type="entry name" value="Beta-prop_RSE1/DDB1/CPSF1_1st"/>
</dbReference>
<evidence type="ECO:0000259" key="5">
    <source>
        <dbReference type="Pfam" id="PF23726"/>
    </source>
</evidence>
<evidence type="ECO:0008006" key="8">
    <source>
        <dbReference type="Google" id="ProtNLM"/>
    </source>
</evidence>
<evidence type="ECO:0000256" key="1">
    <source>
        <dbReference type="ARBA" id="ARBA00004123"/>
    </source>
</evidence>
<evidence type="ECO:0000313" key="6">
    <source>
        <dbReference type="EMBL" id="CAD7641930.1"/>
    </source>
</evidence>
<dbReference type="EMBL" id="OC915783">
    <property type="protein sequence ID" value="CAD7641930.1"/>
    <property type="molecule type" value="Genomic_DNA"/>
</dbReference>
<accession>A0A7R9LHZ3</accession>
<feature type="domain" description="RSE1/DDB1/CPSF1 C-terminal" evidence="3">
    <location>
        <begin position="795"/>
        <end position="1097"/>
    </location>
</feature>
<name>A0A7R9LHZ3_9ACAR</name>
<dbReference type="OrthoDB" id="436637at2759"/>
<proteinExistence type="predicted"/>
<dbReference type="Pfam" id="PF10433">
    <property type="entry name" value="Beta-prop_RSE1_1st"/>
    <property type="match status" value="2"/>
</dbReference>
<feature type="domain" description="RSE1/DDB1/CPSF1 first beta-propeller" evidence="4">
    <location>
        <begin position="52"/>
        <end position="100"/>
    </location>
</feature>
<evidence type="ECO:0000256" key="2">
    <source>
        <dbReference type="ARBA" id="ARBA00023242"/>
    </source>
</evidence>
<feature type="domain" description="RSE1/DDB1/CPSF1 first beta-propeller" evidence="4">
    <location>
        <begin position="115"/>
        <end position="338"/>
    </location>
</feature>
<keyword evidence="2" id="KW-0539">Nucleus</keyword>